<organism evidence="4 5">
    <name type="scientific">Salmonella enterica subsp. enterica serovar Macclesfield str. S-1643</name>
    <dbReference type="NCBI Taxonomy" id="1242107"/>
    <lineage>
        <taxon>Bacteria</taxon>
        <taxon>Pseudomonadati</taxon>
        <taxon>Pseudomonadota</taxon>
        <taxon>Gammaproteobacteria</taxon>
        <taxon>Enterobacterales</taxon>
        <taxon>Enterobacteriaceae</taxon>
        <taxon>Salmonella</taxon>
    </lineage>
</organism>
<gene>
    <name evidence="4" type="ORF">LFZ25_08135</name>
</gene>
<evidence type="ECO:0000313" key="5">
    <source>
        <dbReference type="Proteomes" id="UP000197157"/>
    </source>
</evidence>
<dbReference type="InterPro" id="IPR013046">
    <property type="entry name" value="GpV/Gp45"/>
</dbReference>
<dbReference type="AlphaFoldDB" id="A0A2C9NZ15"/>
<accession>A0A2C9NZ15</accession>
<dbReference type="PIRSF" id="PIRSF012337">
    <property type="entry name" value="gp45"/>
    <property type="match status" value="1"/>
</dbReference>
<dbReference type="NCBIfam" id="TIGR01644">
    <property type="entry name" value="phage_P2_V"/>
    <property type="match status" value="1"/>
</dbReference>
<feature type="region of interest" description="Disordered" evidence="1">
    <location>
        <begin position="172"/>
        <end position="194"/>
    </location>
</feature>
<evidence type="ECO:0000259" key="2">
    <source>
        <dbReference type="Pfam" id="PF06890"/>
    </source>
</evidence>
<dbReference type="InterPro" id="IPR053861">
    <property type="entry name" value="Phage_Mu_Gp45_N"/>
</dbReference>
<proteinExistence type="predicted"/>
<dbReference type="RefSeq" id="WP_058215109.1">
    <property type="nucleotide sequence ID" value="NZ_CP022117.1"/>
</dbReference>
<dbReference type="Gene3D" id="6.20.170.10">
    <property type="match status" value="1"/>
</dbReference>
<name>A0A2C9NZ15_SALET</name>
<protein>
    <submittedName>
        <fullName evidence="4">Phage baseplate assembly protein V</fullName>
    </submittedName>
</protein>
<dbReference type="Pfam" id="PF18715">
    <property type="entry name" value="Phage_spike"/>
    <property type="match status" value="1"/>
</dbReference>
<dbReference type="InterPro" id="IPR014462">
    <property type="entry name" value="Phage_Mu_Gp45"/>
</dbReference>
<reference evidence="4 5" key="1">
    <citation type="submission" date="2017-06" db="EMBL/GenBank/DDBJ databases">
        <title>Salmonella reference genomes for public health.</title>
        <authorList>
            <person name="Robertson J."/>
            <person name="Yoshida C."/>
            <person name="Gurnik S."/>
            <person name="Nash J."/>
        </authorList>
    </citation>
    <scope>NUCLEOTIDE SEQUENCE [LARGE SCALE GENOMIC DNA]</scope>
    <source>
        <strain evidence="4 5">S-1643</strain>
    </source>
</reference>
<dbReference type="Proteomes" id="UP000197157">
    <property type="component" value="Chromosome"/>
</dbReference>
<evidence type="ECO:0000256" key="1">
    <source>
        <dbReference type="SAM" id="MobiDB-lite"/>
    </source>
</evidence>
<dbReference type="Pfam" id="PF06890">
    <property type="entry name" value="Phage_Mu_Gp45"/>
    <property type="match status" value="1"/>
</dbReference>
<feature type="domain" description="Phage spike trimer" evidence="3">
    <location>
        <begin position="122"/>
        <end position="165"/>
    </location>
</feature>
<dbReference type="InterPro" id="IPR040629">
    <property type="entry name" value="Phage_spike"/>
</dbReference>
<dbReference type="Gene3D" id="2.20.25.540">
    <property type="match status" value="1"/>
</dbReference>
<feature type="compositionally biased region" description="Basic and acidic residues" evidence="1">
    <location>
        <begin position="176"/>
        <end position="185"/>
    </location>
</feature>
<evidence type="ECO:0000259" key="3">
    <source>
        <dbReference type="Pfam" id="PF18715"/>
    </source>
</evidence>
<evidence type="ECO:0000313" key="4">
    <source>
        <dbReference type="EMBL" id="ASG15921.1"/>
    </source>
</evidence>
<dbReference type="EMBL" id="CP022117">
    <property type="protein sequence ID" value="ASG15921.1"/>
    <property type="molecule type" value="Genomic_DNA"/>
</dbReference>
<feature type="domain" description="Bacteriophage Mu Gp45 N-terminal" evidence="2">
    <location>
        <begin position="23"/>
        <end position="90"/>
    </location>
</feature>
<sequence>MDESVFGRMMAPFMRRVRLMLGRAVVNVVNDALKAQNVQISMLEDEEPDDVERLLNYGQISVPLSGSEAIVACIGAQRDHAVALVVEDRRYRPTGLTAGDTGVYHYEGHRMRLTKDGRLIITCKTVEIYADESMTVDTPKTIYTGDVEIQKGLNVKGKSQFDSNIEAPDAIINGKSTDKHNHKGDSGGMTGPML</sequence>